<comment type="caution">
    <text evidence="2">The sequence shown here is derived from an EMBL/GenBank/DDBJ whole genome shotgun (WGS) entry which is preliminary data.</text>
</comment>
<evidence type="ECO:0000313" key="2">
    <source>
        <dbReference type="EMBL" id="GAA2142362.1"/>
    </source>
</evidence>
<evidence type="ECO:0000313" key="3">
    <source>
        <dbReference type="Proteomes" id="UP001501771"/>
    </source>
</evidence>
<gene>
    <name evidence="2" type="ORF">GCM10009844_13460</name>
</gene>
<protein>
    <submittedName>
        <fullName evidence="2">Uncharacterized protein</fullName>
    </submittedName>
</protein>
<feature type="region of interest" description="Disordered" evidence="1">
    <location>
        <begin position="1"/>
        <end position="69"/>
    </location>
</feature>
<keyword evidence="3" id="KW-1185">Reference proteome</keyword>
<dbReference type="EMBL" id="BAAAQR010000003">
    <property type="protein sequence ID" value="GAA2142362.1"/>
    <property type="molecule type" value="Genomic_DNA"/>
</dbReference>
<name>A0ABP5L6C8_9ACTN</name>
<sequence>MTDGHEHDDQQQGQVSEVSGMDPADADTPIAPDQATAGYPESESGKPEEGEAGPNAVPADNIRDVEGKD</sequence>
<proteinExistence type="predicted"/>
<feature type="compositionally biased region" description="Low complexity" evidence="1">
    <location>
        <begin position="22"/>
        <end position="42"/>
    </location>
</feature>
<organism evidence="2 3">
    <name type="scientific">Nocardioides koreensis</name>
    <dbReference type="NCBI Taxonomy" id="433651"/>
    <lineage>
        <taxon>Bacteria</taxon>
        <taxon>Bacillati</taxon>
        <taxon>Actinomycetota</taxon>
        <taxon>Actinomycetes</taxon>
        <taxon>Propionibacteriales</taxon>
        <taxon>Nocardioidaceae</taxon>
        <taxon>Nocardioides</taxon>
    </lineage>
</organism>
<dbReference type="RefSeq" id="WP_344149380.1">
    <property type="nucleotide sequence ID" value="NZ_BAAAQR010000003.1"/>
</dbReference>
<accession>A0ABP5L6C8</accession>
<evidence type="ECO:0000256" key="1">
    <source>
        <dbReference type="SAM" id="MobiDB-lite"/>
    </source>
</evidence>
<feature type="compositionally biased region" description="Basic and acidic residues" evidence="1">
    <location>
        <begin position="1"/>
        <end position="10"/>
    </location>
</feature>
<reference evidence="3" key="1">
    <citation type="journal article" date="2019" name="Int. J. Syst. Evol. Microbiol.">
        <title>The Global Catalogue of Microorganisms (GCM) 10K type strain sequencing project: providing services to taxonomists for standard genome sequencing and annotation.</title>
        <authorList>
            <consortium name="The Broad Institute Genomics Platform"/>
            <consortium name="The Broad Institute Genome Sequencing Center for Infectious Disease"/>
            <person name="Wu L."/>
            <person name="Ma J."/>
        </authorList>
    </citation>
    <scope>NUCLEOTIDE SEQUENCE [LARGE SCALE GENOMIC DNA]</scope>
    <source>
        <strain evidence="3">JCM 16022</strain>
    </source>
</reference>
<dbReference type="Proteomes" id="UP001501771">
    <property type="component" value="Unassembled WGS sequence"/>
</dbReference>